<feature type="binding site" evidence="8">
    <location>
        <position position="385"/>
    </location>
    <ligand>
        <name>Zn(2+)</name>
        <dbReference type="ChEBI" id="CHEBI:29105"/>
        <label>1</label>
    </ligand>
</feature>
<dbReference type="SUPFAM" id="SSF52540">
    <property type="entry name" value="P-loop containing nucleoside triphosphate hydrolases"/>
    <property type="match status" value="1"/>
</dbReference>
<evidence type="ECO:0000256" key="4">
    <source>
        <dbReference type="ARBA" id="ARBA00022741"/>
    </source>
</evidence>
<dbReference type="Pfam" id="PF17764">
    <property type="entry name" value="PriA_3primeBD"/>
    <property type="match status" value="1"/>
</dbReference>
<feature type="binding site" evidence="8">
    <location>
        <position position="421"/>
    </location>
    <ligand>
        <name>Zn(2+)</name>
        <dbReference type="ChEBI" id="CHEBI:29105"/>
        <label>1</label>
    </ligand>
</feature>
<dbReference type="PANTHER" id="PTHR30580">
    <property type="entry name" value="PRIMOSOMAL PROTEIN N"/>
    <property type="match status" value="1"/>
</dbReference>
<dbReference type="Gene3D" id="3.40.1440.60">
    <property type="entry name" value="PriA, 3(prime) DNA-binding domain"/>
    <property type="match status" value="1"/>
</dbReference>
<evidence type="ECO:0000313" key="11">
    <source>
        <dbReference type="Proteomes" id="UP001382727"/>
    </source>
</evidence>
<dbReference type="InterPro" id="IPR005259">
    <property type="entry name" value="PriA"/>
</dbReference>
<dbReference type="Gene3D" id="3.40.50.300">
    <property type="entry name" value="P-loop containing nucleotide triphosphate hydrolases"/>
    <property type="match status" value="1"/>
</dbReference>
<keyword evidence="2 8" id="KW-0235">DNA replication</keyword>
<dbReference type="RefSeq" id="WP_338747811.1">
    <property type="nucleotide sequence ID" value="NZ_CP144913.1"/>
</dbReference>
<keyword evidence="5 8" id="KW-0862">Zinc</keyword>
<evidence type="ECO:0000256" key="1">
    <source>
        <dbReference type="ARBA" id="ARBA00022515"/>
    </source>
</evidence>
<dbReference type="PANTHER" id="PTHR30580:SF0">
    <property type="entry name" value="PRIMOSOMAL PROTEIN N"/>
    <property type="match status" value="1"/>
</dbReference>
<feature type="binding site" evidence="8">
    <location>
        <position position="382"/>
    </location>
    <ligand>
        <name>Zn(2+)</name>
        <dbReference type="ChEBI" id="CHEBI:29105"/>
        <label>1</label>
    </ligand>
</feature>
<comment type="caution">
    <text evidence="8">As this protein does not have any detectable helicase domains, it probably does not have helicase activity.</text>
</comment>
<reference evidence="10 11" key="1">
    <citation type="submission" date="2024-02" db="EMBL/GenBank/DDBJ databases">
        <title>Janibacter sp. nov., isolated from gut of marine sandworm.</title>
        <authorList>
            <person name="Kim B."/>
            <person name="Jun M.O."/>
            <person name="Shin N.-R."/>
        </authorList>
    </citation>
    <scope>NUCLEOTIDE SEQUENCE [LARGE SCALE GENOMIC DNA]</scope>
    <source>
        <strain evidence="10 11">A1S7</strain>
    </source>
</reference>
<evidence type="ECO:0000256" key="2">
    <source>
        <dbReference type="ARBA" id="ARBA00022705"/>
    </source>
</evidence>
<feature type="binding site" evidence="8">
    <location>
        <position position="412"/>
    </location>
    <ligand>
        <name>Zn(2+)</name>
        <dbReference type="ChEBI" id="CHEBI:29105"/>
        <label>2</label>
    </ligand>
</feature>
<feature type="domain" description="Primosomal protein N' 3' DNA-binding" evidence="9">
    <location>
        <begin position="10"/>
        <end position="108"/>
    </location>
</feature>
<dbReference type="InterPro" id="IPR027417">
    <property type="entry name" value="P-loop_NTPase"/>
</dbReference>
<dbReference type="EMBL" id="CP144913">
    <property type="protein sequence ID" value="WXB75097.1"/>
    <property type="molecule type" value="Genomic_DNA"/>
</dbReference>
<comment type="function">
    <text evidence="8">Initiates the restart of stalled replication forks, which reloads the replicative helicase on sites other than the origin of replication. Recognizes and binds to abandoned replication forks and remodels them to uncover a helicase loading site. Promotes assembly of the primosome at these replication forks.</text>
</comment>
<keyword evidence="1 8" id="KW-0639">Primosome</keyword>
<evidence type="ECO:0000256" key="3">
    <source>
        <dbReference type="ARBA" id="ARBA00022723"/>
    </source>
</evidence>
<keyword evidence="7 8" id="KW-0238">DNA-binding</keyword>
<evidence type="ECO:0000256" key="6">
    <source>
        <dbReference type="ARBA" id="ARBA00022840"/>
    </source>
</evidence>
<comment type="subunit">
    <text evidence="8">Component of the replication restart primosome.</text>
</comment>
<accession>A0ABZ2MDI3</accession>
<name>A0ABZ2MDI3_9MICO</name>
<dbReference type="HAMAP" id="MF_00983">
    <property type="entry name" value="PriA"/>
    <property type="match status" value="1"/>
</dbReference>
<comment type="cofactor">
    <cofactor evidence="8">
        <name>Zn(2+)</name>
        <dbReference type="ChEBI" id="CHEBI:29105"/>
    </cofactor>
    <text evidence="8">Binds 2 zinc ions per subunit.</text>
</comment>
<feature type="binding site" evidence="8">
    <location>
        <position position="394"/>
    </location>
    <ligand>
        <name>Zn(2+)</name>
        <dbReference type="ChEBI" id="CHEBI:29105"/>
        <label>2</label>
    </ligand>
</feature>
<comment type="similarity">
    <text evidence="8">Belongs to the helicase family. PriA subfamily.</text>
</comment>
<dbReference type="InterPro" id="IPR042115">
    <property type="entry name" value="PriA_3primeBD_sf"/>
</dbReference>
<gene>
    <name evidence="8" type="primary">priA</name>
    <name evidence="10" type="ORF">V1351_08935</name>
</gene>
<keyword evidence="11" id="KW-1185">Reference proteome</keyword>
<feature type="binding site" evidence="8">
    <location>
        <position position="391"/>
    </location>
    <ligand>
        <name>Zn(2+)</name>
        <dbReference type="ChEBI" id="CHEBI:29105"/>
        <label>2</label>
    </ligand>
</feature>
<keyword evidence="4 8" id="KW-0547">Nucleotide-binding</keyword>
<proteinExistence type="inferred from homology"/>
<evidence type="ECO:0000256" key="8">
    <source>
        <dbReference type="HAMAP-Rule" id="MF_00983"/>
    </source>
</evidence>
<evidence type="ECO:0000259" key="9">
    <source>
        <dbReference type="Pfam" id="PF17764"/>
    </source>
</evidence>
<feature type="binding site" evidence="8">
    <location>
        <position position="409"/>
    </location>
    <ligand>
        <name>Zn(2+)</name>
        <dbReference type="ChEBI" id="CHEBI:29105"/>
        <label>2</label>
    </ligand>
</feature>
<feature type="binding site" evidence="8">
    <location>
        <position position="424"/>
    </location>
    <ligand>
        <name>Zn(2+)</name>
        <dbReference type="ChEBI" id="CHEBI:29105"/>
        <label>1</label>
    </ligand>
</feature>
<protein>
    <recommendedName>
        <fullName evidence="8">Probable replication restart protein PriA</fullName>
    </recommendedName>
    <alternativeName>
        <fullName evidence="8">Putative ATP-dependent DNA helicase PriA</fullName>
    </alternativeName>
</protein>
<evidence type="ECO:0000256" key="7">
    <source>
        <dbReference type="ARBA" id="ARBA00023125"/>
    </source>
</evidence>
<dbReference type="InterPro" id="IPR041222">
    <property type="entry name" value="PriA_3primeBD"/>
</dbReference>
<dbReference type="Proteomes" id="UP001382727">
    <property type="component" value="Chromosome"/>
</dbReference>
<sequence>MLLSLPVARVLVDTGLVHLDRPFEYLVPEELDESAQPGVRVKVRFAGRDRPGYLVERADAAEHTGRLAPIRSVVSDEPVLTPQVLELARRLAVHHAGTTGDVLRLAIPPRHARAEKALPQGDPDRTPIAPVATADVWAGYRAGAAWRSRVAAGESPRAAWLAAPSRPAASDWPVALAQAARAALASGRGTVIVVPDQRDVTRVDEALSEVLGPDRHVRLTADQGPQARYTAWLKVLRGHVRVVVGTRAAAYAPVHDLGLVAWWDDGDDLHVEPRAPYAHVRQVLTTRADVEDAAVLVGGLTMSTDVAALVDSGRVHLVGGQASRQEAPRVLVAGEGTDEERDGPGARAHIPSSAHRAASTALSGGPVLLQVPRRGYLPAMSCASCRAPARCPQCRGPLALPSSDEPPRCGWCGRAPHGFICPHCDGDRLRAGIIGARRTAEEIGRSFPGTKVITSGAGEVHASVGSEPAIVVATPGAEPVADGGYAAVLLLDAWASLDRPDLRAAEEAVRRWFAAAALCRSWTDGGVVVLCGAPSHVTIPPVEALVRWDPQWFAGRELADRAELSLPPTTWTAEVVAHRKRVEPVEHAVRAVVPQAQVLGPLPVAGADEQRRLVVKAPFADGPLVAAALKDLRAGESARKAETLTSVRIGHLGAL</sequence>
<evidence type="ECO:0000256" key="5">
    <source>
        <dbReference type="ARBA" id="ARBA00022833"/>
    </source>
</evidence>
<keyword evidence="6 8" id="KW-0067">ATP-binding</keyword>
<evidence type="ECO:0000313" key="10">
    <source>
        <dbReference type="EMBL" id="WXB75097.1"/>
    </source>
</evidence>
<organism evidence="10 11">
    <name type="scientific">Janibacter alittae</name>
    <dbReference type="NCBI Taxonomy" id="3115209"/>
    <lineage>
        <taxon>Bacteria</taxon>
        <taxon>Bacillati</taxon>
        <taxon>Actinomycetota</taxon>
        <taxon>Actinomycetes</taxon>
        <taxon>Micrococcales</taxon>
        <taxon>Intrasporangiaceae</taxon>
        <taxon>Janibacter</taxon>
    </lineage>
</organism>
<keyword evidence="3 8" id="KW-0479">Metal-binding</keyword>